<dbReference type="OrthoDB" id="9795355at2"/>
<dbReference type="GO" id="GO:0016853">
    <property type="term" value="F:isomerase activity"/>
    <property type="evidence" value="ECO:0007669"/>
    <property type="project" value="InterPro"/>
</dbReference>
<dbReference type="Gene3D" id="2.70.98.10">
    <property type="match status" value="1"/>
</dbReference>
<dbReference type="InterPro" id="IPR008183">
    <property type="entry name" value="Aldose_1/G6P_1-epimerase"/>
</dbReference>
<dbReference type="GO" id="GO:0030246">
    <property type="term" value="F:carbohydrate binding"/>
    <property type="evidence" value="ECO:0007669"/>
    <property type="project" value="InterPro"/>
</dbReference>
<organism evidence="1 2">
    <name type="scientific">Martelella endophytica</name>
    <dbReference type="NCBI Taxonomy" id="1486262"/>
    <lineage>
        <taxon>Bacteria</taxon>
        <taxon>Pseudomonadati</taxon>
        <taxon>Pseudomonadota</taxon>
        <taxon>Alphaproteobacteria</taxon>
        <taxon>Hyphomicrobiales</taxon>
        <taxon>Aurantimonadaceae</taxon>
        <taxon>Martelella</taxon>
    </lineage>
</organism>
<dbReference type="GO" id="GO:0005975">
    <property type="term" value="P:carbohydrate metabolic process"/>
    <property type="evidence" value="ECO:0007669"/>
    <property type="project" value="InterPro"/>
</dbReference>
<dbReference type="STRING" id="1486262.TM49_08280"/>
<reference evidence="1 2" key="1">
    <citation type="journal article" date="2015" name="Genome Announc.">
        <title>Complete genome sequence of Martelella endophytica YC6887, which has antifungal activity associated with a halophyte.</title>
        <authorList>
            <person name="Khan A."/>
            <person name="Khan H."/>
            <person name="Chung E.J."/>
            <person name="Hossain M.T."/>
            <person name="Chung Y.R."/>
        </authorList>
    </citation>
    <scope>NUCLEOTIDE SEQUENCE [LARGE SCALE GENOMIC DNA]</scope>
    <source>
        <strain evidence="1">YC6887</strain>
    </source>
</reference>
<gene>
    <name evidence="1" type="ORF">TM49_08280</name>
</gene>
<dbReference type="CDD" id="cd09024">
    <property type="entry name" value="Aldose_epim_lacX"/>
    <property type="match status" value="1"/>
</dbReference>
<dbReference type="Pfam" id="PF01263">
    <property type="entry name" value="Aldose_epim"/>
    <property type="match status" value="1"/>
</dbReference>
<dbReference type="PANTHER" id="PTHR11122">
    <property type="entry name" value="APOSPORY-ASSOCIATED PROTEIN C-RELATED"/>
    <property type="match status" value="1"/>
</dbReference>
<name>A0A0D5LQQ9_MAREN</name>
<dbReference type="InterPro" id="IPR011013">
    <property type="entry name" value="Gal_mutarotase_sf_dom"/>
</dbReference>
<dbReference type="InterPro" id="IPR037481">
    <property type="entry name" value="LacX"/>
</dbReference>
<dbReference type="PANTHER" id="PTHR11122:SF13">
    <property type="entry name" value="GLUCOSE-6-PHOSPHATE 1-EPIMERASE"/>
    <property type="match status" value="1"/>
</dbReference>
<dbReference type="Proteomes" id="UP000032611">
    <property type="component" value="Chromosome"/>
</dbReference>
<dbReference type="InterPro" id="IPR014718">
    <property type="entry name" value="GH-type_carb-bd"/>
</dbReference>
<accession>A0A0D5LQQ9</accession>
<dbReference type="KEGG" id="mey:TM49_08280"/>
<dbReference type="EMBL" id="CP010803">
    <property type="protein sequence ID" value="AJY45678.1"/>
    <property type="molecule type" value="Genomic_DNA"/>
</dbReference>
<dbReference type="SUPFAM" id="SSF74650">
    <property type="entry name" value="Galactose mutarotase-like"/>
    <property type="match status" value="1"/>
</dbReference>
<dbReference type="HOGENOM" id="CLU_057834_1_0_5"/>
<sequence>MTETITIANDELTVSVSAVGAETRSLTTADGREWMWNGDPEFWTGRAPILFPIVGKAPDDELTIAGKAYPMKQHGFARRATFTLAEKTRTACRFELNASDETRAVYPFDFLLSVTHALDGSKLTVSVTVENQGGTPMPFGFGFHPAFLWPMPGMDAGHVHHVTLENGAEPAMIRLRDGLLDLTPLPSPFEDGVLPLKHSDFAADAMVFPEGAGDRLTFSAEDGPALHFAFENLPNLALWTKVGAPYVCIEPWHGMAAAHGKGPALEDRPYTQTLAPGKSARFSWSVEVDG</sequence>
<keyword evidence="2" id="KW-1185">Reference proteome</keyword>
<protein>
    <submittedName>
        <fullName evidence="1">Aldose epimerase</fullName>
    </submittedName>
</protein>
<dbReference type="PATRIC" id="fig|1486262.3.peg.1712"/>
<proteinExistence type="predicted"/>
<evidence type="ECO:0000313" key="1">
    <source>
        <dbReference type="EMBL" id="AJY45678.1"/>
    </source>
</evidence>
<dbReference type="RefSeq" id="WP_045680470.1">
    <property type="nucleotide sequence ID" value="NZ_CP010803.1"/>
</dbReference>
<dbReference type="AlphaFoldDB" id="A0A0D5LQQ9"/>
<evidence type="ECO:0000313" key="2">
    <source>
        <dbReference type="Proteomes" id="UP000032611"/>
    </source>
</evidence>